<sequence length="47" mass="5338">MAMLSDEMLLDSYHKAIELDLEGDFIALLLAEIHKRKLDTNVSAILH</sequence>
<evidence type="ECO:0000313" key="2">
    <source>
        <dbReference type="Proteomes" id="UP000509327"/>
    </source>
</evidence>
<dbReference type="GO" id="GO:0004860">
    <property type="term" value="F:protein kinase inhibitor activity"/>
    <property type="evidence" value="ECO:0007669"/>
    <property type="project" value="UniProtKB-KW"/>
</dbReference>
<keyword evidence="2" id="KW-1185">Reference proteome</keyword>
<evidence type="ECO:0000313" key="1">
    <source>
        <dbReference type="EMBL" id="QKS56936.1"/>
    </source>
</evidence>
<dbReference type="EMBL" id="CP054614">
    <property type="protein sequence ID" value="QKS56936.1"/>
    <property type="molecule type" value="Genomic_DNA"/>
</dbReference>
<keyword evidence="1" id="KW-0649">Protein kinase inhibitor</keyword>
<name>A0ABX6Q410_PAEBA</name>
<dbReference type="InterPro" id="IPR036916">
    <property type="entry name" value="Sda_sf"/>
</dbReference>
<dbReference type="InterPro" id="IPR015064">
    <property type="entry name" value="Sda"/>
</dbReference>
<reference evidence="1 2" key="1">
    <citation type="submission" date="2020-06" db="EMBL/GenBank/DDBJ databases">
        <title>Complete genome of Paenibacillus barcinonensis KACC11450.</title>
        <authorList>
            <person name="Kim M."/>
            <person name="Park Y.-J."/>
            <person name="Shin J.-H."/>
        </authorList>
    </citation>
    <scope>NUCLEOTIDE SEQUENCE [LARGE SCALE GENOMIC DNA]</scope>
    <source>
        <strain evidence="1 2">KACC11450</strain>
    </source>
</reference>
<dbReference type="Pfam" id="PF08970">
    <property type="entry name" value="Sda"/>
    <property type="match status" value="1"/>
</dbReference>
<gene>
    <name evidence="1" type="primary">sda</name>
    <name evidence="1" type="ORF">HUB98_11750</name>
</gene>
<dbReference type="RefSeq" id="WP_110897367.1">
    <property type="nucleotide sequence ID" value="NZ_CP054614.1"/>
</dbReference>
<dbReference type="Proteomes" id="UP000509327">
    <property type="component" value="Chromosome"/>
</dbReference>
<dbReference type="Gene3D" id="1.10.287.1100">
    <property type="entry name" value="Sporulation inhibitor A"/>
    <property type="match status" value="1"/>
</dbReference>
<proteinExistence type="predicted"/>
<protein>
    <submittedName>
        <fullName evidence="1">Sporulation histidine kinase inhibitor Sda</fullName>
    </submittedName>
</protein>
<accession>A0ABX6Q410</accession>
<dbReference type="SUPFAM" id="SSF100985">
    <property type="entry name" value="Sporulation inhibitor Sda"/>
    <property type="match status" value="1"/>
</dbReference>
<organism evidence="1 2">
    <name type="scientific">Paenibacillus barcinonensis</name>
    <dbReference type="NCBI Taxonomy" id="198119"/>
    <lineage>
        <taxon>Bacteria</taxon>
        <taxon>Bacillati</taxon>
        <taxon>Bacillota</taxon>
        <taxon>Bacilli</taxon>
        <taxon>Bacillales</taxon>
        <taxon>Paenibacillaceae</taxon>
        <taxon>Paenibacillus</taxon>
    </lineage>
</organism>